<evidence type="ECO:0000313" key="2">
    <source>
        <dbReference type="Proteomes" id="UP000005808"/>
    </source>
</evidence>
<evidence type="ECO:0000313" key="1">
    <source>
        <dbReference type="EMBL" id="EHP43591.1"/>
    </source>
</evidence>
<protein>
    <submittedName>
        <fullName evidence="1">Uncharacterized protein</fullName>
    </submittedName>
</protein>
<proteinExistence type="predicted"/>
<name>H1S1L6_9BURK</name>
<accession>H1S1L6</accession>
<dbReference type="AlphaFoldDB" id="H1S1L6"/>
<sequence length="64" mass="7066">MEWFVYVIFATMRAGGQRKFEVNAPSSESAIEGIRCLLSGQGAEQPIDITVASSRPMWGKHVSH</sequence>
<organism evidence="1 2">
    <name type="scientific">Cupriavidus basilensis OR16</name>
    <dbReference type="NCBI Taxonomy" id="1127483"/>
    <lineage>
        <taxon>Bacteria</taxon>
        <taxon>Pseudomonadati</taxon>
        <taxon>Pseudomonadota</taxon>
        <taxon>Betaproteobacteria</taxon>
        <taxon>Burkholderiales</taxon>
        <taxon>Burkholderiaceae</taxon>
        <taxon>Cupriavidus</taxon>
    </lineage>
</organism>
<dbReference type="EMBL" id="AHJE01000017">
    <property type="protein sequence ID" value="EHP43591.1"/>
    <property type="molecule type" value="Genomic_DNA"/>
</dbReference>
<dbReference type="Proteomes" id="UP000005808">
    <property type="component" value="Unassembled WGS sequence"/>
</dbReference>
<gene>
    <name evidence="1" type="ORF">OR16_07786</name>
</gene>
<reference evidence="1 2" key="1">
    <citation type="journal article" date="2012" name="J. Bacteriol.">
        <title>De Novo Genome Project of Cupriavidus basilensis OR16.</title>
        <authorList>
            <person name="Cserhati M."/>
            <person name="Kriszt B."/>
            <person name="Szoboszlay S."/>
            <person name="Toth A."/>
            <person name="Szabo I."/>
            <person name="Tancsics A."/>
            <person name="Nagy I."/>
            <person name="Horvath B."/>
            <person name="Nagy I."/>
            <person name="Kukolya J."/>
        </authorList>
    </citation>
    <scope>NUCLEOTIDE SEQUENCE [LARGE SCALE GENOMIC DNA]</scope>
    <source>
        <strain evidence="1 2">OR16</strain>
    </source>
</reference>
<comment type="caution">
    <text evidence="1">The sequence shown here is derived from an EMBL/GenBank/DDBJ whole genome shotgun (WGS) entry which is preliminary data.</text>
</comment>